<dbReference type="OrthoDB" id="9780310at2"/>
<accession>A0A0K2GEN7</accession>
<proteinExistence type="predicted"/>
<evidence type="ECO:0000313" key="2">
    <source>
        <dbReference type="Proteomes" id="UP000069205"/>
    </source>
</evidence>
<reference evidence="1 2" key="1">
    <citation type="journal article" date="2015" name="Proc. Natl. Acad. Sci. U.S.A.">
        <title>Expanded metabolic versatility of ubiquitous nitrite-oxidizing bacteria from the genus Nitrospira.</title>
        <authorList>
            <person name="Koch H."/>
            <person name="Lucker S."/>
            <person name="Albertsen M."/>
            <person name="Kitzinger K."/>
            <person name="Herbold C."/>
            <person name="Spieck E."/>
            <person name="Nielsen P.H."/>
            <person name="Wagner M."/>
            <person name="Daims H."/>
        </authorList>
    </citation>
    <scope>NUCLEOTIDE SEQUENCE [LARGE SCALE GENOMIC DNA]</scope>
    <source>
        <strain evidence="1 2">NSP M-1</strain>
    </source>
</reference>
<dbReference type="Proteomes" id="UP000069205">
    <property type="component" value="Chromosome"/>
</dbReference>
<dbReference type="EMBL" id="CP011801">
    <property type="protein sequence ID" value="ALA59082.1"/>
    <property type="molecule type" value="Genomic_DNA"/>
</dbReference>
<protein>
    <recommendedName>
        <fullName evidence="3">DUF72 domain-containing protein</fullName>
    </recommendedName>
</protein>
<dbReference type="RefSeq" id="WP_053380160.1">
    <property type="nucleotide sequence ID" value="NZ_CP011801.1"/>
</dbReference>
<evidence type="ECO:0008006" key="3">
    <source>
        <dbReference type="Google" id="ProtNLM"/>
    </source>
</evidence>
<dbReference type="KEGG" id="nmv:NITMOv2_2669"/>
<dbReference type="Pfam" id="PF01904">
    <property type="entry name" value="DUF72"/>
    <property type="match status" value="1"/>
</dbReference>
<dbReference type="AlphaFoldDB" id="A0A0K2GEN7"/>
<keyword evidence="2" id="KW-1185">Reference proteome</keyword>
<dbReference type="Gene3D" id="3.20.20.410">
    <property type="entry name" value="Protein of unknown function UPF0759"/>
    <property type="match status" value="1"/>
</dbReference>
<sequence>MNKSLTHHSSPITHHSPCDIRIGTSGWHYTHWRGPFYPPDLRAADMLAWYMERFDTVEINNSFYRLPTPETFAAWRRATPPRFCFAVKGSRYITHRKRLKDPQPALERLLPAAEALGRKLGPILFQLPPRWSRNIERLADFLDALPPRRRYAFEFRDPSWHDAAVYRLLNKHNAAFCIYELDGFVSPVEVTADFVYVRLHGPGKKYEGDYAPHALAAWAAHIRGWRRTQAAVYVYFDNDQAGYAAKNAAELKALVEQTRQTR</sequence>
<name>A0A0K2GEN7_NITMO</name>
<dbReference type="SUPFAM" id="SSF117396">
    <property type="entry name" value="TM1631-like"/>
    <property type="match status" value="1"/>
</dbReference>
<dbReference type="InterPro" id="IPR002763">
    <property type="entry name" value="DUF72"/>
</dbReference>
<dbReference type="InterPro" id="IPR036520">
    <property type="entry name" value="UPF0759_sf"/>
</dbReference>
<dbReference type="STRING" id="42253.NITMOv2_2669"/>
<evidence type="ECO:0000313" key="1">
    <source>
        <dbReference type="EMBL" id="ALA59082.1"/>
    </source>
</evidence>
<dbReference type="PANTHER" id="PTHR30348:SF4">
    <property type="entry name" value="DUF72 DOMAIN-CONTAINING PROTEIN"/>
    <property type="match status" value="1"/>
</dbReference>
<dbReference type="PANTHER" id="PTHR30348">
    <property type="entry name" value="UNCHARACTERIZED PROTEIN YECE"/>
    <property type="match status" value="1"/>
</dbReference>
<gene>
    <name evidence="1" type="ORF">NITMOv2_2669</name>
</gene>
<dbReference type="PATRIC" id="fig|42253.5.peg.2640"/>
<organism evidence="1 2">
    <name type="scientific">Nitrospira moscoviensis</name>
    <dbReference type="NCBI Taxonomy" id="42253"/>
    <lineage>
        <taxon>Bacteria</taxon>
        <taxon>Pseudomonadati</taxon>
        <taxon>Nitrospirota</taxon>
        <taxon>Nitrospiria</taxon>
        <taxon>Nitrospirales</taxon>
        <taxon>Nitrospiraceae</taxon>
        <taxon>Nitrospira</taxon>
    </lineage>
</organism>